<protein>
    <submittedName>
        <fullName evidence="2">Alpha/beta hydrolase</fullName>
    </submittedName>
</protein>
<sequence>MPLNLFLFGYPRLEQQGQTVPIKLRKGLALLAYLAMVGKPLSRDRLAELLWPEAPAGDGRACLRRTLHRLVRQLDDGMFITTPQTIALAPSVVASADAVAFRDLLERHGGRLSTKEGFAALRHASTLYVDDFLLGFHIPECQDFADWQARVTEELRQAFGEALTQLAHAAAAADDYEAAIAHANRRLALDSLHEPTSQLLMRLHAESGQPAAALRRYEECREILMRELGVRPQASTEKVRQAIAHGDFPLPIVPMSAPTPVRYVVSDGVHVAYRLYGAGPLTLVALPGFVSHLDFYWDQPELASFMQALGRMARVVCFDKRGVGLSDRIDYAATPQHTARDLLTILDAESIEKAVLLGVSEGGPAALALAASSPSRVTGLILYGTLARAIRADDYPWGYPQESYDAHVDALIDDWGGPACIERFAPGWAHDVERRAWWARALRLAASPATVRQVFEALKTIDVRPLLVAIDCPTLVLHRRDDKAVPVEHGRFLASAIPNAQWVELPGDDHWWWVGDTSALLHHLNVFLGTLAGTLRNT</sequence>
<dbReference type="PANTHER" id="PTHR35807">
    <property type="entry name" value="TRANSCRIPTIONAL REGULATOR REDD-RELATED"/>
    <property type="match status" value="1"/>
</dbReference>
<accession>A0A368TZF0</accession>
<dbReference type="GO" id="GO:0003677">
    <property type="term" value="F:DNA binding"/>
    <property type="evidence" value="ECO:0007669"/>
    <property type="project" value="InterPro"/>
</dbReference>
<dbReference type="GO" id="GO:0016787">
    <property type="term" value="F:hydrolase activity"/>
    <property type="evidence" value="ECO:0007669"/>
    <property type="project" value="UniProtKB-KW"/>
</dbReference>
<dbReference type="SUPFAM" id="SSF48452">
    <property type="entry name" value="TPR-like"/>
    <property type="match status" value="1"/>
</dbReference>
<dbReference type="SMART" id="SM01043">
    <property type="entry name" value="BTAD"/>
    <property type="match status" value="1"/>
</dbReference>
<proteinExistence type="predicted"/>
<reference evidence="2 3" key="1">
    <citation type="submission" date="2018-07" db="EMBL/GenBank/DDBJ databases">
        <title>Halomonas montanilacus sp. nov., isolated from Lake Pengyan on Tibetan Plateau.</title>
        <authorList>
            <person name="Lu H."/>
            <person name="Xing P."/>
            <person name="Wu Q."/>
        </authorList>
    </citation>
    <scope>NUCLEOTIDE SEQUENCE [LARGE SCALE GENOMIC DNA]</scope>
    <source>
        <strain evidence="2 3">PYC7W</strain>
    </source>
</reference>
<organism evidence="2 3">
    <name type="scientific">Billgrantia montanilacus</name>
    <dbReference type="NCBI Taxonomy" id="2282305"/>
    <lineage>
        <taxon>Bacteria</taxon>
        <taxon>Pseudomonadati</taxon>
        <taxon>Pseudomonadota</taxon>
        <taxon>Gammaproteobacteria</taxon>
        <taxon>Oceanospirillales</taxon>
        <taxon>Halomonadaceae</taxon>
        <taxon>Billgrantia</taxon>
    </lineage>
</organism>
<dbReference type="OrthoDB" id="7055710at2"/>
<name>A0A368TZF0_9GAMM</name>
<dbReference type="Pfam" id="PF03704">
    <property type="entry name" value="BTAD"/>
    <property type="match status" value="1"/>
</dbReference>
<comment type="caution">
    <text evidence="2">The sequence shown here is derived from an EMBL/GenBank/DDBJ whole genome shotgun (WGS) entry which is preliminary data.</text>
</comment>
<feature type="domain" description="Bacterial transcriptional activator" evidence="1">
    <location>
        <begin position="96"/>
        <end position="244"/>
    </location>
</feature>
<dbReference type="Gene3D" id="1.25.40.10">
    <property type="entry name" value="Tetratricopeptide repeat domain"/>
    <property type="match status" value="1"/>
</dbReference>
<keyword evidence="3" id="KW-1185">Reference proteome</keyword>
<dbReference type="Proteomes" id="UP000252405">
    <property type="component" value="Unassembled WGS sequence"/>
</dbReference>
<dbReference type="EMBL" id="QPII01000004">
    <property type="protein sequence ID" value="RCV90124.1"/>
    <property type="molecule type" value="Genomic_DNA"/>
</dbReference>
<dbReference type="InterPro" id="IPR011990">
    <property type="entry name" value="TPR-like_helical_dom_sf"/>
</dbReference>
<dbReference type="InterPro" id="IPR036388">
    <property type="entry name" value="WH-like_DNA-bd_sf"/>
</dbReference>
<dbReference type="GO" id="GO:0006355">
    <property type="term" value="P:regulation of DNA-templated transcription"/>
    <property type="evidence" value="ECO:0007669"/>
    <property type="project" value="InterPro"/>
</dbReference>
<dbReference type="AlphaFoldDB" id="A0A368TZF0"/>
<keyword evidence="2" id="KW-0378">Hydrolase</keyword>
<dbReference type="RefSeq" id="WP_114478412.1">
    <property type="nucleotide sequence ID" value="NZ_QPII01000004.1"/>
</dbReference>
<evidence type="ECO:0000313" key="2">
    <source>
        <dbReference type="EMBL" id="RCV90124.1"/>
    </source>
</evidence>
<dbReference type="InterPro" id="IPR005158">
    <property type="entry name" value="BTAD"/>
</dbReference>
<dbReference type="PANTHER" id="PTHR35807:SF3">
    <property type="entry name" value="BLL5740 PROTEIN"/>
    <property type="match status" value="1"/>
</dbReference>
<dbReference type="SUPFAM" id="SSF53474">
    <property type="entry name" value="alpha/beta-Hydrolases"/>
    <property type="match status" value="1"/>
</dbReference>
<dbReference type="InterPro" id="IPR051677">
    <property type="entry name" value="AfsR-DnrI-RedD_regulator"/>
</dbReference>
<dbReference type="InterPro" id="IPR000073">
    <property type="entry name" value="AB_hydrolase_1"/>
</dbReference>
<dbReference type="SUPFAM" id="SSF46894">
    <property type="entry name" value="C-terminal effector domain of the bipartite response regulators"/>
    <property type="match status" value="1"/>
</dbReference>
<evidence type="ECO:0000313" key="3">
    <source>
        <dbReference type="Proteomes" id="UP000252405"/>
    </source>
</evidence>
<dbReference type="Gene3D" id="1.10.10.10">
    <property type="entry name" value="Winged helix-like DNA-binding domain superfamily/Winged helix DNA-binding domain"/>
    <property type="match status" value="1"/>
</dbReference>
<dbReference type="InterPro" id="IPR016032">
    <property type="entry name" value="Sig_transdc_resp-reg_C-effctor"/>
</dbReference>
<dbReference type="Pfam" id="PF00561">
    <property type="entry name" value="Abhydrolase_1"/>
    <property type="match status" value="1"/>
</dbReference>
<evidence type="ECO:0000259" key="1">
    <source>
        <dbReference type="SMART" id="SM01043"/>
    </source>
</evidence>
<dbReference type="InterPro" id="IPR029058">
    <property type="entry name" value="AB_hydrolase_fold"/>
</dbReference>
<dbReference type="Gene3D" id="3.40.50.1820">
    <property type="entry name" value="alpha/beta hydrolase"/>
    <property type="match status" value="1"/>
</dbReference>
<dbReference type="PRINTS" id="PR00111">
    <property type="entry name" value="ABHYDROLASE"/>
</dbReference>
<gene>
    <name evidence="2" type="ORF">DU505_07685</name>
</gene>